<evidence type="ECO:0000256" key="6">
    <source>
        <dbReference type="ARBA" id="ARBA00022989"/>
    </source>
</evidence>
<dbReference type="GO" id="GO:0005886">
    <property type="term" value="C:plasma membrane"/>
    <property type="evidence" value="ECO:0007669"/>
    <property type="project" value="UniProtKB-SubCell"/>
</dbReference>
<evidence type="ECO:0000256" key="3">
    <source>
        <dbReference type="ARBA" id="ARBA00022475"/>
    </source>
</evidence>
<feature type="transmembrane region" description="Helical" evidence="9">
    <location>
        <begin position="26"/>
        <end position="44"/>
    </location>
</feature>
<feature type="transmembrane region" description="Helical" evidence="9">
    <location>
        <begin position="542"/>
        <end position="566"/>
    </location>
</feature>
<evidence type="ECO:0000256" key="2">
    <source>
        <dbReference type="ARBA" id="ARBA00022448"/>
    </source>
</evidence>
<dbReference type="NCBIfam" id="TIGR03409">
    <property type="entry name" value="urea_trans_UrtB"/>
    <property type="match status" value="1"/>
</dbReference>
<feature type="transmembrane region" description="Helical" evidence="9">
    <location>
        <begin position="458"/>
        <end position="475"/>
    </location>
</feature>
<protein>
    <submittedName>
        <fullName evidence="10">Amino acid/amide ABC transporter membrane protein 1, HAAT family</fullName>
    </submittedName>
</protein>
<proteinExistence type="inferred from homology"/>
<dbReference type="InterPro" id="IPR001851">
    <property type="entry name" value="ABC_transp_permease"/>
</dbReference>
<evidence type="ECO:0000256" key="8">
    <source>
        <dbReference type="ARBA" id="ARBA00037998"/>
    </source>
</evidence>
<feature type="transmembrane region" description="Helical" evidence="9">
    <location>
        <begin position="374"/>
        <end position="394"/>
    </location>
</feature>
<evidence type="ECO:0000313" key="10">
    <source>
        <dbReference type="EMBL" id="VFJ59513.1"/>
    </source>
</evidence>
<feature type="transmembrane region" description="Helical" evidence="9">
    <location>
        <begin position="572"/>
        <end position="591"/>
    </location>
</feature>
<dbReference type="InterPro" id="IPR016024">
    <property type="entry name" value="ARM-type_fold"/>
</dbReference>
<keyword evidence="6 9" id="KW-1133">Transmembrane helix</keyword>
<organism evidence="10">
    <name type="scientific">Candidatus Kentrum sp. FW</name>
    <dbReference type="NCBI Taxonomy" id="2126338"/>
    <lineage>
        <taxon>Bacteria</taxon>
        <taxon>Pseudomonadati</taxon>
        <taxon>Pseudomonadota</taxon>
        <taxon>Gammaproteobacteria</taxon>
        <taxon>Candidatus Kentrum</taxon>
    </lineage>
</organism>
<keyword evidence="2" id="KW-0813">Transport</keyword>
<comment type="similarity">
    <text evidence="8">Belongs to the binding-protein-dependent transport system permease family. LivHM subfamily.</text>
</comment>
<evidence type="ECO:0000256" key="4">
    <source>
        <dbReference type="ARBA" id="ARBA00022692"/>
    </source>
</evidence>
<evidence type="ECO:0000256" key="9">
    <source>
        <dbReference type="SAM" id="Phobius"/>
    </source>
</evidence>
<dbReference type="AlphaFoldDB" id="A0A450SZ89"/>
<name>A0A450SZ89_9GAMM</name>
<evidence type="ECO:0000256" key="5">
    <source>
        <dbReference type="ARBA" id="ARBA00022970"/>
    </source>
</evidence>
<dbReference type="Pfam" id="PF02653">
    <property type="entry name" value="BPD_transp_2"/>
    <property type="match status" value="1"/>
</dbReference>
<dbReference type="GO" id="GO:0006865">
    <property type="term" value="P:amino acid transport"/>
    <property type="evidence" value="ECO:0007669"/>
    <property type="project" value="UniProtKB-KW"/>
</dbReference>
<keyword evidence="3" id="KW-1003">Cell membrane</keyword>
<dbReference type="PANTHER" id="PTHR11795:SF447">
    <property type="entry name" value="ABC TRANSPORTER PERMEASE PROTEIN"/>
    <property type="match status" value="1"/>
</dbReference>
<dbReference type="GO" id="GO:0022857">
    <property type="term" value="F:transmembrane transporter activity"/>
    <property type="evidence" value="ECO:0007669"/>
    <property type="project" value="InterPro"/>
</dbReference>
<keyword evidence="5" id="KW-0029">Amino-acid transport</keyword>
<keyword evidence="7 9" id="KW-0472">Membrane</keyword>
<evidence type="ECO:0000256" key="7">
    <source>
        <dbReference type="ARBA" id="ARBA00023136"/>
    </source>
</evidence>
<accession>A0A450SZ89</accession>
<gene>
    <name evidence="10" type="ORF">BECKFW1821B_GA0114236_10489</name>
</gene>
<dbReference type="InterPro" id="IPR052157">
    <property type="entry name" value="BCAA_transport_permease"/>
</dbReference>
<dbReference type="SUPFAM" id="SSF48371">
    <property type="entry name" value="ARM repeat"/>
    <property type="match status" value="1"/>
</dbReference>
<comment type="subcellular location">
    <subcellularLocation>
        <location evidence="1">Cell inner membrane</location>
        <topology evidence="1">Multi-pass membrane protein</topology>
    </subcellularLocation>
</comment>
<sequence>MIKHWQPYARRILDAIGKIRRVQEKGALTLSTVTAVCLALIAILNSTPVLARHHGALLNAALDLPASVQTSLAPSVSHEVAPDPNVQPPDFETLLNGLKARKFSGKEQAVKALARFGDPRTVTVLQTMLEGRLYYRKSDGRVVGVRLVGGGSGKGIVATDMVSGQVFQVANKRKLKKIRVNNKLRRVLRALMAELMLSDPDPKIRLQSVEQMIKAVSSESARQVRALLTSETDPNVIAAANTLIALHDMGSGEREARLTAISVLAESDRPEARVRLVSLLERGRQGQYTEPDILVREKAEGAIEAIDERLATYEFIETLFFGLSLGSVLLLIAIGLAITFGVMGVINMAHGELMMIGAYTTYITQQLMPNAMEWSLAVAIPAAFIVAGVVGIVIERTVVRFLYGRPLETLLATFGISLILQQLVRTTISAQNVAVSNPAWMSGSLQINPALAITYNRIYILIFAFMVFVVLLLILKKTWLGLSIRAVSQNRAMANAMGIRSEWVDALTFGLGAGVAGIAGVALSQLTNVGPNMGQAYIIDSFMVVVFSGVGNLWGTFVGAMSLGVVSKFLEPWAGAVLAKIMVLVFIILFIQKRPRGLFPQKGRAADH</sequence>
<reference evidence="10" key="1">
    <citation type="submission" date="2019-02" db="EMBL/GenBank/DDBJ databases">
        <authorList>
            <person name="Gruber-Vodicka R. H."/>
            <person name="Seah K. B. B."/>
        </authorList>
    </citation>
    <scope>NUCLEOTIDE SEQUENCE</scope>
    <source>
        <strain evidence="10">BECK_BZ106</strain>
    </source>
</reference>
<dbReference type="CDD" id="cd06582">
    <property type="entry name" value="TM_PBP1_LivH_like"/>
    <property type="match status" value="1"/>
</dbReference>
<dbReference type="InterPro" id="IPR017779">
    <property type="entry name" value="ABC_UrtB_bac"/>
</dbReference>
<dbReference type="EMBL" id="CAADFD010000048">
    <property type="protein sequence ID" value="VFJ59513.1"/>
    <property type="molecule type" value="Genomic_DNA"/>
</dbReference>
<dbReference type="PANTHER" id="PTHR11795">
    <property type="entry name" value="BRANCHED-CHAIN AMINO ACID TRANSPORT SYSTEM PERMEASE PROTEIN LIVH"/>
    <property type="match status" value="1"/>
</dbReference>
<feature type="transmembrane region" description="Helical" evidence="9">
    <location>
        <begin position="319"/>
        <end position="346"/>
    </location>
</feature>
<keyword evidence="4 9" id="KW-0812">Transmembrane</keyword>
<evidence type="ECO:0000256" key="1">
    <source>
        <dbReference type="ARBA" id="ARBA00004429"/>
    </source>
</evidence>